<evidence type="ECO:0000256" key="1">
    <source>
        <dbReference type="SAM" id="MobiDB-lite"/>
    </source>
</evidence>
<evidence type="ECO:0000313" key="2">
    <source>
        <dbReference type="EMBL" id="GFX90646.1"/>
    </source>
</evidence>
<comment type="caution">
    <text evidence="2">The sequence shown here is derived from an EMBL/GenBank/DDBJ whole genome shotgun (WGS) entry which is preliminary data.</text>
</comment>
<name>A0A8X6USB8_TRICX</name>
<keyword evidence="3" id="KW-1185">Reference proteome</keyword>
<sequence>MITRHEKKSLGCPFGLDAVGKIKFRIGRSQMLPSGEETGRQNYLRQLVSPIYGAALTCDTSFWENVLDLQSERSDARPIRMQCFQFKVRPCDHGREPLAGNGTGSNPSATEDPPCREGLMPVKYEEFQNLDMNVEVRIIGFQLGCSPHHFTP</sequence>
<accession>A0A8X6USB8</accession>
<dbReference type="Proteomes" id="UP000887159">
    <property type="component" value="Unassembled WGS sequence"/>
</dbReference>
<protein>
    <submittedName>
        <fullName evidence="2">Uncharacterized protein</fullName>
    </submittedName>
</protein>
<proteinExistence type="predicted"/>
<evidence type="ECO:0000313" key="3">
    <source>
        <dbReference type="Proteomes" id="UP000887159"/>
    </source>
</evidence>
<dbReference type="AlphaFoldDB" id="A0A8X6USB8"/>
<reference evidence="2" key="1">
    <citation type="submission" date="2020-08" db="EMBL/GenBank/DDBJ databases">
        <title>Multicomponent nature underlies the extraordinary mechanical properties of spider dragline silk.</title>
        <authorList>
            <person name="Kono N."/>
            <person name="Nakamura H."/>
            <person name="Mori M."/>
            <person name="Yoshida Y."/>
            <person name="Ohtoshi R."/>
            <person name="Malay A.D."/>
            <person name="Moran D.A.P."/>
            <person name="Tomita M."/>
            <person name="Numata K."/>
            <person name="Arakawa K."/>
        </authorList>
    </citation>
    <scope>NUCLEOTIDE SEQUENCE</scope>
</reference>
<organism evidence="2 3">
    <name type="scientific">Trichonephila clavipes</name>
    <name type="common">Golden silk orbweaver</name>
    <name type="synonym">Nephila clavipes</name>
    <dbReference type="NCBI Taxonomy" id="2585209"/>
    <lineage>
        <taxon>Eukaryota</taxon>
        <taxon>Metazoa</taxon>
        <taxon>Ecdysozoa</taxon>
        <taxon>Arthropoda</taxon>
        <taxon>Chelicerata</taxon>
        <taxon>Arachnida</taxon>
        <taxon>Araneae</taxon>
        <taxon>Araneomorphae</taxon>
        <taxon>Entelegynae</taxon>
        <taxon>Araneoidea</taxon>
        <taxon>Nephilidae</taxon>
        <taxon>Trichonephila</taxon>
    </lineage>
</organism>
<dbReference type="EMBL" id="BMAU01021103">
    <property type="protein sequence ID" value="GFX90646.1"/>
    <property type="molecule type" value="Genomic_DNA"/>
</dbReference>
<feature type="region of interest" description="Disordered" evidence="1">
    <location>
        <begin position="95"/>
        <end position="115"/>
    </location>
</feature>
<gene>
    <name evidence="2" type="ORF">TNCV_3194641</name>
</gene>